<name>A0A926UTX6_9CYAN</name>
<gene>
    <name evidence="2" type="ORF">H6F44_11560</name>
</gene>
<feature type="non-terminal residue" evidence="2">
    <location>
        <position position="57"/>
    </location>
</feature>
<reference evidence="2 3" key="1">
    <citation type="journal article" date="2015" name="ISME J.">
        <title>Draft Genome Sequence of Streptomyces incarnatus NRRL8089, which Produces the Nucleoside Antibiotic Sinefungin.</title>
        <authorList>
            <person name="Oshima K."/>
            <person name="Hattori M."/>
            <person name="Shimizu H."/>
            <person name="Fukuda K."/>
            <person name="Nemoto M."/>
            <person name="Inagaki K."/>
            <person name="Tamura T."/>
        </authorList>
    </citation>
    <scope>NUCLEOTIDE SEQUENCE [LARGE SCALE GENOMIC DNA]</scope>
    <source>
        <strain evidence="2 3">FACHB-1277</strain>
    </source>
</reference>
<dbReference type="Gene3D" id="1.10.10.1390">
    <property type="entry name" value="ATP-dependent DNA helicase RecQ"/>
    <property type="match status" value="1"/>
</dbReference>
<dbReference type="InterPro" id="IPR029491">
    <property type="entry name" value="Helicase_HTH"/>
</dbReference>
<feature type="domain" description="Helicase Helix-turn-helix" evidence="1">
    <location>
        <begin position="5"/>
        <end position="48"/>
    </location>
</feature>
<dbReference type="Pfam" id="PF14493">
    <property type="entry name" value="HTH_40"/>
    <property type="match status" value="1"/>
</dbReference>
<comment type="caution">
    <text evidence="2">The sequence shown here is derived from an EMBL/GenBank/DDBJ whole genome shotgun (WGS) entry which is preliminary data.</text>
</comment>
<keyword evidence="3" id="KW-1185">Reference proteome</keyword>
<accession>A0A926UTX6</accession>
<dbReference type="Proteomes" id="UP000631421">
    <property type="component" value="Unassembled WGS sequence"/>
</dbReference>
<organism evidence="2 3">
    <name type="scientific">Pseudanabaena cinerea FACHB-1277</name>
    <dbReference type="NCBI Taxonomy" id="2949581"/>
    <lineage>
        <taxon>Bacteria</taxon>
        <taxon>Bacillati</taxon>
        <taxon>Cyanobacteriota</taxon>
        <taxon>Cyanophyceae</taxon>
        <taxon>Pseudanabaenales</taxon>
        <taxon>Pseudanabaenaceae</taxon>
        <taxon>Pseudanabaena</taxon>
        <taxon>Pseudanabaena cinerea</taxon>
    </lineage>
</organism>
<evidence type="ECO:0000259" key="1">
    <source>
        <dbReference type="Pfam" id="PF14493"/>
    </source>
</evidence>
<evidence type="ECO:0000313" key="3">
    <source>
        <dbReference type="Proteomes" id="UP000631421"/>
    </source>
</evidence>
<dbReference type="EMBL" id="JACJPY010000033">
    <property type="protein sequence ID" value="MBD2150751.1"/>
    <property type="molecule type" value="Genomic_DNA"/>
</dbReference>
<dbReference type="AlphaFoldDB" id="A0A926UTX6"/>
<evidence type="ECO:0000313" key="2">
    <source>
        <dbReference type="EMBL" id="MBD2150751.1"/>
    </source>
</evidence>
<proteinExistence type="predicted"/>
<sequence>MAKSDRLVPPDRQTVIYEALEAIGGDSLRNLFDHLREAYTYDEIKIVRAIWQNEKEP</sequence>
<protein>
    <submittedName>
        <fullName evidence="2">Helix-turn-helix domain-containing protein</fullName>
    </submittedName>
</protein>